<dbReference type="InterPro" id="IPR039782">
    <property type="entry name" value="VPS13B"/>
</dbReference>
<name>A0AAV8WPE6_9CUCU</name>
<evidence type="ECO:0000313" key="3">
    <source>
        <dbReference type="Proteomes" id="UP001162156"/>
    </source>
</evidence>
<reference evidence="2" key="1">
    <citation type="journal article" date="2023" name="Insect Mol. Biol.">
        <title>Genome sequencing provides insights into the evolution of gene families encoding plant cell wall-degrading enzymes in longhorned beetles.</title>
        <authorList>
            <person name="Shin N.R."/>
            <person name="Okamura Y."/>
            <person name="Kirsch R."/>
            <person name="Pauchet Y."/>
        </authorList>
    </citation>
    <scope>NUCLEOTIDE SEQUENCE</scope>
    <source>
        <strain evidence="2">RBIC_L_NR</strain>
    </source>
</reference>
<organism evidence="2 3">
    <name type="scientific">Rhamnusium bicolor</name>
    <dbReference type="NCBI Taxonomy" id="1586634"/>
    <lineage>
        <taxon>Eukaryota</taxon>
        <taxon>Metazoa</taxon>
        <taxon>Ecdysozoa</taxon>
        <taxon>Arthropoda</taxon>
        <taxon>Hexapoda</taxon>
        <taxon>Insecta</taxon>
        <taxon>Pterygota</taxon>
        <taxon>Neoptera</taxon>
        <taxon>Endopterygota</taxon>
        <taxon>Coleoptera</taxon>
        <taxon>Polyphaga</taxon>
        <taxon>Cucujiformia</taxon>
        <taxon>Chrysomeloidea</taxon>
        <taxon>Cerambycidae</taxon>
        <taxon>Lepturinae</taxon>
        <taxon>Rhagiini</taxon>
        <taxon>Rhamnusium</taxon>
    </lineage>
</organism>
<sequence>MVITLPFANVRSAQRQSVTKYLKTLPVTLPDNIWSADRSSFPWTMSISELSCYTIQYGNKLIFLKPVSLSATVGLSTRPTKVDGKDNMEISFGSPGGSSSKIDIGYLGICVHIDMTPIVISTSEVQVYLFASILYGLMEVATNLLPEKLKPSPKSPDLTVPIITKGSSTLSPTVLKDNTLESASEKTPPINSVTHDNIDSDNVKLTAWIQWTITRFTIELLSSEYKNFLEDDLESLQPRLKLVVDAEDIVSSLDFQSVYLKIKSKIGSVSVKHFKRTTANSNWKPGPFSGIVMRLREDITSGQRHEDNGFLSVTVTRASCQHTHTLWGAVQKRQKDKKPDVPNAQHLSQSRYITEVVVNVQPIDFVISLKTLRSFYLVMVPLLQIPLSEETTSKTVTNNAFSTVNNQSLPLAYLDCQDIRIIMPSVELGGSWSEVEDRQYQLDLIGMSICTGTWEDIDSVFSPSGSMSNLRSMSENPALEWNNLEQGQPNMTPILNLWNVTEKFDISIVAAPAMIYKDTTIICGHSMEVNFVSDIFVNLSLQQIKLLSALLSEFVLLVEPFIILEEGLLKRPKIKFPYSNFKMIPYAIDEEEGITGLDILRDSGIETSDMKSVLSSQAQGSILGSTSTFKTVVESDKQQVFPRPPNPLPQIYTAVPIEILFTAGKIGFALYQVDSTKTCAAKNKAKRKKYARKCDNDLGYEAEEESMDDKCDNYKKYIPFLYICVNQPNVYFSKQQLGRRVQISCFDFNLKLSGPEYLPVGHIPTEEDFPINLLETRSGIPNLNTGILPAFFTVKYTKGLGKNANLDIEISKPTKILCSTSKWGYLLTLKDKVLDMFKGNQKNLVLISESIAKSSVPSVPSTYTRTKVGETYSKYQDIKDFLCGTNSVNFKCHQIIFCIKSDTGHEVNLGIEKFKNHLTLSSRPEKLSSVCKVECITITVINDNYRKLLLNPWTVSFNVCLFWESWQNLDSDPQIQITAESDCIMLDVSPEQIRCMEMIVKDITEFISTLPFNEKNSDSSIIIESLRNKHVDKDQHYKDDLRAGAFQFVDANTENTDELPLPYQVIFWNKNISAMAWRYPQPRALTKVRIFPVPYKMTLDSSDDLLVLCHLEYWSECRNCYLPFTQFYLSESEICHLTLPEGSPKPIVASTWRVIITMINHTEDLSSNTLISPRALAACMRIDSYFNKSLIPNITAALYITKVDVSLHSYFSKNSSFTLPDCLKLYSSDLLFPESQRFLTLTWDNLTAYFSSWEFDIVSAEVSTATKCSILDYAFLTEQPLIEPFTSKLEISLSDNLHCKFVSRPIYIKFDPSGAHTLAVSSQIWEQNYKTNSIEGNDFIIMTRYVVCNNTSINIRFGQTGTDEDILLLSRHFHLYSWRSQKKKLQLKVALEEHEWIWSKSFKILEDGIQTIQFSSENNVTMLVSVKSISATQKQITISGLLIVNNMLTEHFELKVMGAIKENKETEFKNSPTYIVAGKTSTPSIFLNNKKKYFLRLRFYGLDSAWTGDIPLREHITGSQPWLVKGTVAILGIIYHFIHYFNASFTQLLFFSPVPLQERGQFLSIWCRIIIQDIQKVKRILAVLWPLFTVKSNLPINANVHIETPTLNVHLDSVVRGKGELQQLYCPGTIDHSHQLTFKLDKLDSTANPYVPLNYSLVDQQKFFKRPDKQDIDEILGILSTFSESKWPYFGDELDDIDWVVDDQPLTHVQVRYQNACLYSCSLLVELLPWCLIVNTLGTPITILLSGIELCRIQHHGIVAPPKLEENFNLGIYTGGSCYFSDPLQLAKSDWSQTFYMPTFTGTIPLEGCIKTAILCDTHMCMVSITSSISNEIRLLRVSSTHVLSNHMSMQMQVICFAVPEEEGIYDFPGKIEQYCFTVAPHLHKSNSGISIIQWHILNKEYDSTGDYVLYIAFCIKPELGWSCPMRVDKPLLRKSFCVMSDEQPIPVVLTSQEHGGKIFLSIHNDSRPQMLIENKTAMTLFCAQSLGEDDVAAEAKHFRWHCQVKHFNSMYYTMPVLSEKFPELPHNNYIEKIALACDPE</sequence>
<dbReference type="EMBL" id="JANEYF010005590">
    <property type="protein sequence ID" value="KAJ8927596.1"/>
    <property type="molecule type" value="Genomic_DNA"/>
</dbReference>
<evidence type="ECO:0000313" key="2">
    <source>
        <dbReference type="EMBL" id="KAJ8927596.1"/>
    </source>
</evidence>
<proteinExistence type="predicted"/>
<dbReference type="Proteomes" id="UP001162156">
    <property type="component" value="Unassembled WGS sequence"/>
</dbReference>
<dbReference type="PANTHER" id="PTHR12517:SF0">
    <property type="entry name" value="INTERMEMBRANE LIPID TRANSFER PROTEIN VPS13B"/>
    <property type="match status" value="1"/>
</dbReference>
<protein>
    <recommendedName>
        <fullName evidence="1">Vacuolar protein sorting-associated protein 13 VPS13 adaptor binding domain-containing protein</fullName>
    </recommendedName>
</protein>
<dbReference type="PANTHER" id="PTHR12517">
    <property type="entry name" value="VACUOLAR PROTEIN SORTING-ASSOCIATED PROTEIN 13B"/>
    <property type="match status" value="1"/>
</dbReference>
<comment type="caution">
    <text evidence="2">The sequence shown here is derived from an EMBL/GenBank/DDBJ whole genome shotgun (WGS) entry which is preliminary data.</text>
</comment>
<keyword evidence="3" id="KW-1185">Reference proteome</keyword>
<accession>A0AAV8WPE6</accession>
<feature type="domain" description="Vacuolar protein sorting-associated protein 13 VPS13 adaptor binding" evidence="1">
    <location>
        <begin position="1341"/>
        <end position="1427"/>
    </location>
</feature>
<dbReference type="Pfam" id="PF25036">
    <property type="entry name" value="VPS13_VAB"/>
    <property type="match status" value="1"/>
</dbReference>
<feature type="non-terminal residue" evidence="2">
    <location>
        <position position="2041"/>
    </location>
</feature>
<evidence type="ECO:0000259" key="1">
    <source>
        <dbReference type="Pfam" id="PF25036"/>
    </source>
</evidence>
<gene>
    <name evidence="2" type="ORF">NQ314_019923</name>
</gene>
<dbReference type="InterPro" id="IPR009543">
    <property type="entry name" value="VPS13_VAB"/>
</dbReference>